<keyword evidence="7" id="KW-0325">Glycoprotein</keyword>
<accession>A0A6I8T2W3</accession>
<keyword evidence="2" id="KW-1003">Cell membrane</keyword>
<gene>
    <name evidence="8" type="primary">5563600</name>
</gene>
<dbReference type="AlphaFoldDB" id="A0A6I8T2W3"/>
<evidence type="ECO:0000256" key="6">
    <source>
        <dbReference type="ARBA" id="ARBA00023170"/>
    </source>
</evidence>
<evidence type="ECO:0000313" key="8">
    <source>
        <dbReference type="EnsemblMetazoa" id="AAEL000095-PB"/>
    </source>
</evidence>
<keyword evidence="6" id="KW-0675">Receptor</keyword>
<dbReference type="PANTHER" id="PTHR42643:SF40">
    <property type="entry name" value="IONOTROPIC RECEPTOR 41A-RELATED"/>
    <property type="match status" value="1"/>
</dbReference>
<keyword evidence="9" id="KW-1185">Reference proteome</keyword>
<dbReference type="GO" id="GO:0005886">
    <property type="term" value="C:plasma membrane"/>
    <property type="evidence" value="ECO:0007669"/>
    <property type="project" value="UniProtKB-SubCell"/>
</dbReference>
<evidence type="ECO:0000256" key="5">
    <source>
        <dbReference type="ARBA" id="ARBA00023136"/>
    </source>
</evidence>
<protein>
    <recommendedName>
        <fullName evidence="10">Ionotropic glutamate receptor L-glutamate and glycine-binding domain-containing protein</fullName>
    </recommendedName>
</protein>
<dbReference type="Proteomes" id="UP000008820">
    <property type="component" value="Chromosome 3"/>
</dbReference>
<keyword evidence="4" id="KW-1133">Transmembrane helix</keyword>
<reference evidence="8 9" key="1">
    <citation type="submission" date="2017-06" db="EMBL/GenBank/DDBJ databases">
        <title>Aedes aegypti genome working group (AGWG) sequencing and assembly.</title>
        <authorList>
            <consortium name="Aedes aegypti Genome Working Group (AGWG)"/>
            <person name="Matthews B.J."/>
        </authorList>
    </citation>
    <scope>NUCLEOTIDE SEQUENCE [LARGE SCALE GENOMIC DNA]</scope>
    <source>
        <strain evidence="8 9">LVP_AGWG</strain>
    </source>
</reference>
<evidence type="ECO:0000313" key="9">
    <source>
        <dbReference type="Proteomes" id="UP000008820"/>
    </source>
</evidence>
<name>A0A6I8T2W3_AEDAE</name>
<dbReference type="Gene3D" id="3.40.190.10">
    <property type="entry name" value="Periplasmic binding protein-like II"/>
    <property type="match status" value="1"/>
</dbReference>
<dbReference type="EnsemblMetazoa" id="AAEL000095-RB">
    <property type="protein sequence ID" value="AAEL000095-PB"/>
    <property type="gene ID" value="AAEL000095"/>
</dbReference>
<dbReference type="InterPro" id="IPR052192">
    <property type="entry name" value="Insect_Ionotropic_Sensory_Rcpt"/>
</dbReference>
<dbReference type="PANTHER" id="PTHR42643">
    <property type="entry name" value="IONOTROPIC RECEPTOR 20A-RELATED"/>
    <property type="match status" value="1"/>
</dbReference>
<proteinExistence type="predicted"/>
<comment type="subcellular location">
    <subcellularLocation>
        <location evidence="1">Cell membrane</location>
        <topology evidence="1">Multi-pass membrane protein</topology>
    </subcellularLocation>
</comment>
<evidence type="ECO:0000256" key="3">
    <source>
        <dbReference type="ARBA" id="ARBA00022692"/>
    </source>
</evidence>
<evidence type="ECO:0008006" key="10">
    <source>
        <dbReference type="Google" id="ProtNLM"/>
    </source>
</evidence>
<dbReference type="InParanoid" id="A0A6I8T2W3"/>
<evidence type="ECO:0000256" key="1">
    <source>
        <dbReference type="ARBA" id="ARBA00004651"/>
    </source>
</evidence>
<dbReference type="SUPFAM" id="SSF53850">
    <property type="entry name" value="Periplasmic binding protein-like II"/>
    <property type="match status" value="1"/>
</dbReference>
<sequence length="650" mass="74270">MEALVKSVSEVDALLGYEQLLAEILITYFLEVYTICRIVNQTKSTNKPFLNIQSDLPIAVVYPQETADLLHSPMVQAIELGCTHFLVDEDALPYFLDHYISIHDETLFRRPEKYVLIAVQSIGTAQASLMKAVQLHPSLQDIANLLLVVPNAAKFELITHRYVGNAPNSLDWIHLDTYDPETGLFMADANLFPDKLSNLMGKTLKVATFYLLPWSMMRQTDDGIVRYLDQQYTIDGLDGYILIQFCLWYNCTWELYCDQANQYGQVFPNRTGNGMIGALIERKVDFAIGAVGGWYQLFQYFSFSNPVQWIGITCLAPRPGLIEYWRIVFMMFAESVWGILILTFIMVSMLQYLLPPPDLPESHSQRSFSWIVINLLCAFLLLPSNLRRDPLSDVILSSTLSVFTLTVAYVYIGKIHSILAFPVYEPPIDTILDLAVSGIPWNAPHEAWMYALVGTENPNVQKVLTTFRVPPIEDIPIIADEGKEAIIMALLNYGHSMVGTWFDAKNIENYRLMTELLYFEYDTGYATKTWPLLDRFDRLAMWIRDACLFQYVELVDVYRYMNYWVQTSIAHSKDRPQNLLRIMNVEEISGGLMILGIGLVLAIAVFALELGIVGFRKTSVYRVICLKWKSIKHSCWNVNNLMRNSLDSVN</sequence>
<reference evidence="8" key="2">
    <citation type="submission" date="2020-05" db="UniProtKB">
        <authorList>
            <consortium name="EnsemblMetazoa"/>
        </authorList>
    </citation>
    <scope>IDENTIFICATION</scope>
    <source>
        <strain evidence="8">LVP_AGWG</strain>
    </source>
</reference>
<evidence type="ECO:0000256" key="2">
    <source>
        <dbReference type="ARBA" id="ARBA00022475"/>
    </source>
</evidence>
<dbReference type="OrthoDB" id="8182981at2759"/>
<keyword evidence="5" id="KW-0472">Membrane</keyword>
<keyword evidence="3" id="KW-0812">Transmembrane</keyword>
<evidence type="ECO:0000256" key="4">
    <source>
        <dbReference type="ARBA" id="ARBA00022989"/>
    </source>
</evidence>
<organism evidence="8 9">
    <name type="scientific">Aedes aegypti</name>
    <name type="common">Yellowfever mosquito</name>
    <name type="synonym">Culex aegypti</name>
    <dbReference type="NCBI Taxonomy" id="7159"/>
    <lineage>
        <taxon>Eukaryota</taxon>
        <taxon>Metazoa</taxon>
        <taxon>Ecdysozoa</taxon>
        <taxon>Arthropoda</taxon>
        <taxon>Hexapoda</taxon>
        <taxon>Insecta</taxon>
        <taxon>Pterygota</taxon>
        <taxon>Neoptera</taxon>
        <taxon>Endopterygota</taxon>
        <taxon>Diptera</taxon>
        <taxon>Nematocera</taxon>
        <taxon>Culicoidea</taxon>
        <taxon>Culicidae</taxon>
        <taxon>Culicinae</taxon>
        <taxon>Aedini</taxon>
        <taxon>Aedes</taxon>
        <taxon>Stegomyia</taxon>
    </lineage>
</organism>
<evidence type="ECO:0000256" key="7">
    <source>
        <dbReference type="ARBA" id="ARBA00023180"/>
    </source>
</evidence>